<evidence type="ECO:0000313" key="2">
    <source>
        <dbReference type="EnsemblPlants" id="OBART02G27980.1"/>
    </source>
</evidence>
<feature type="region of interest" description="Disordered" evidence="1">
    <location>
        <begin position="1"/>
        <end position="74"/>
    </location>
</feature>
<dbReference type="Proteomes" id="UP000026960">
    <property type="component" value="Chromosome 2"/>
</dbReference>
<accession>A0A0D3F8X8</accession>
<name>A0A0D3F8X8_9ORYZ</name>
<proteinExistence type="predicted"/>
<feature type="compositionally biased region" description="Low complexity" evidence="1">
    <location>
        <begin position="23"/>
        <end position="35"/>
    </location>
</feature>
<keyword evidence="3" id="KW-1185">Reference proteome</keyword>
<feature type="compositionally biased region" description="Basic residues" evidence="1">
    <location>
        <begin position="134"/>
        <end position="147"/>
    </location>
</feature>
<sequence>MPVATKLTGAVDWRAHWKPPKPLSSSSCGRSSVGVGASGSGDGQAGGGGQELVGDERRAAERAAAVSNRTTGRASSMAIGGIALNSGRRCWSADDDAQPSAIPPPRPCSIRSCSVAARPGGLSMRSPRPTAWKAQRRKRWRWPRRRSTWSSSLGRSSSE</sequence>
<organism evidence="2">
    <name type="scientific">Oryza barthii</name>
    <dbReference type="NCBI Taxonomy" id="65489"/>
    <lineage>
        <taxon>Eukaryota</taxon>
        <taxon>Viridiplantae</taxon>
        <taxon>Streptophyta</taxon>
        <taxon>Embryophyta</taxon>
        <taxon>Tracheophyta</taxon>
        <taxon>Spermatophyta</taxon>
        <taxon>Magnoliopsida</taxon>
        <taxon>Liliopsida</taxon>
        <taxon>Poales</taxon>
        <taxon>Poaceae</taxon>
        <taxon>BOP clade</taxon>
        <taxon>Oryzoideae</taxon>
        <taxon>Oryzeae</taxon>
        <taxon>Oryzinae</taxon>
        <taxon>Oryza</taxon>
    </lineage>
</organism>
<reference evidence="2" key="1">
    <citation type="journal article" date="2009" name="Rice">
        <title>De Novo Next Generation Sequencing of Plant Genomes.</title>
        <authorList>
            <person name="Rounsley S."/>
            <person name="Marri P.R."/>
            <person name="Yu Y."/>
            <person name="He R."/>
            <person name="Sisneros N."/>
            <person name="Goicoechea J.L."/>
            <person name="Lee S.J."/>
            <person name="Angelova A."/>
            <person name="Kudrna D."/>
            <person name="Luo M."/>
            <person name="Affourtit J."/>
            <person name="Desany B."/>
            <person name="Knight J."/>
            <person name="Niazi F."/>
            <person name="Egholm M."/>
            <person name="Wing R.A."/>
        </authorList>
    </citation>
    <scope>NUCLEOTIDE SEQUENCE [LARGE SCALE GENOMIC DNA]</scope>
    <source>
        <strain evidence="2">cv. IRGC 105608</strain>
    </source>
</reference>
<protein>
    <submittedName>
        <fullName evidence="2">Uncharacterized protein</fullName>
    </submittedName>
</protein>
<reference evidence="2" key="2">
    <citation type="submission" date="2015-03" db="UniProtKB">
        <authorList>
            <consortium name="EnsemblPlants"/>
        </authorList>
    </citation>
    <scope>IDENTIFICATION</scope>
</reference>
<dbReference type="AlphaFoldDB" id="A0A0D3F8X8"/>
<feature type="region of interest" description="Disordered" evidence="1">
    <location>
        <begin position="118"/>
        <end position="159"/>
    </location>
</feature>
<dbReference type="PaxDb" id="65489-OBART02G27980.1"/>
<feature type="compositionally biased region" description="Low complexity" evidence="1">
    <location>
        <begin position="148"/>
        <end position="159"/>
    </location>
</feature>
<evidence type="ECO:0000256" key="1">
    <source>
        <dbReference type="SAM" id="MobiDB-lite"/>
    </source>
</evidence>
<feature type="compositionally biased region" description="Gly residues" evidence="1">
    <location>
        <begin position="36"/>
        <end position="51"/>
    </location>
</feature>
<dbReference type="Gramene" id="OBART02G27980.1">
    <property type="protein sequence ID" value="OBART02G27980.1"/>
    <property type="gene ID" value="OBART02G27980"/>
</dbReference>
<evidence type="ECO:0000313" key="3">
    <source>
        <dbReference type="Proteomes" id="UP000026960"/>
    </source>
</evidence>
<dbReference type="EnsemblPlants" id="OBART02G27980.1">
    <property type="protein sequence ID" value="OBART02G27980.1"/>
    <property type="gene ID" value="OBART02G27980"/>
</dbReference>
<dbReference type="HOGENOM" id="CLU_1663433_0_0_1"/>